<dbReference type="GO" id="GO:0005886">
    <property type="term" value="C:plasma membrane"/>
    <property type="evidence" value="ECO:0007669"/>
    <property type="project" value="UniProtKB-SubCell"/>
</dbReference>
<evidence type="ECO:0000256" key="1">
    <source>
        <dbReference type="HAMAP-Rule" id="MF_01941"/>
    </source>
</evidence>
<dbReference type="RefSeq" id="WP_161940045.1">
    <property type="nucleotide sequence ID" value="NZ_AP014612.1"/>
</dbReference>
<comment type="similarity">
    <text evidence="1">Belongs to the MapZ family.</text>
</comment>
<dbReference type="Pfam" id="PF18708">
    <property type="entry name" value="MapZ_C2"/>
    <property type="match status" value="1"/>
</dbReference>
<reference evidence="5 6" key="1">
    <citation type="journal article" date="2016" name="Microbiol. Immunol.">
        <title>Complete genome sequence of Streptococcus troglodytae TKU31 isolated from the oral cavity of a chimpanzee (Pan troglodytes).</title>
        <authorList>
            <person name="Okamoto M."/>
            <person name="Naito M."/>
            <person name="Miyanohara M."/>
            <person name="Imai S."/>
            <person name="Nomura Y."/>
            <person name="Saito W."/>
            <person name="Momoi Y."/>
            <person name="Takada K."/>
            <person name="Miyabe-Nishiwaki T."/>
            <person name="Tomonaga M."/>
            <person name="Hanada N."/>
        </authorList>
    </citation>
    <scope>NUCLEOTIDE SEQUENCE [LARGE SCALE GENOMIC DNA]</scope>
    <source>
        <strain evidence="6">TKU 31</strain>
    </source>
</reference>
<dbReference type="InterPro" id="IPR041295">
    <property type="entry name" value="MapZ_EC1"/>
</dbReference>
<evidence type="ECO:0000259" key="4">
    <source>
        <dbReference type="Pfam" id="PF18708"/>
    </source>
</evidence>
<accession>A0A1L7LL22</accession>
<dbReference type="GO" id="GO:0051301">
    <property type="term" value="P:cell division"/>
    <property type="evidence" value="ECO:0007669"/>
    <property type="project" value="UniProtKB-UniRule"/>
</dbReference>
<feature type="compositionally biased region" description="Low complexity" evidence="2">
    <location>
        <begin position="374"/>
        <end position="395"/>
    </location>
</feature>
<feature type="region of interest" description="Disordered" evidence="2">
    <location>
        <begin position="154"/>
        <end position="191"/>
    </location>
</feature>
<gene>
    <name evidence="1" type="primary">mapZ</name>
    <name evidence="5" type="ORF">SRT_16430</name>
</gene>
<dbReference type="Pfam" id="PF18041">
    <property type="entry name" value="MapZ_EC1"/>
    <property type="match status" value="1"/>
</dbReference>
<keyword evidence="1" id="KW-0472">Membrane</keyword>
<feature type="compositionally biased region" description="Basic and acidic residues" evidence="2">
    <location>
        <begin position="154"/>
        <end position="164"/>
    </location>
</feature>
<feature type="compositionally biased region" description="Polar residues" evidence="2">
    <location>
        <begin position="428"/>
        <end position="438"/>
    </location>
</feature>
<keyword evidence="6" id="KW-1185">Reference proteome</keyword>
<comment type="subunit">
    <text evidence="1">Interacts with FtsZ.</text>
</comment>
<dbReference type="HAMAP" id="MF_01941">
    <property type="entry name" value="MapZ"/>
    <property type="match status" value="1"/>
</dbReference>
<evidence type="ECO:0000259" key="3">
    <source>
        <dbReference type="Pfam" id="PF18041"/>
    </source>
</evidence>
<protein>
    <recommendedName>
        <fullName evidence="1">Mid-cell-anchored protein Z</fullName>
    </recommendedName>
</protein>
<feature type="region of interest" description="Disordered" evidence="2">
    <location>
        <begin position="368"/>
        <end position="440"/>
    </location>
</feature>
<evidence type="ECO:0000256" key="2">
    <source>
        <dbReference type="SAM" id="MobiDB-lite"/>
    </source>
</evidence>
<keyword evidence="1" id="KW-0131">Cell cycle</keyword>
<dbReference type="KEGG" id="strg:SRT_16430"/>
<dbReference type="InterPro" id="IPR040532">
    <property type="entry name" value="MapZ_C2"/>
</dbReference>
<comment type="function">
    <text evidence="1">Early cell division protein that marks the future cell division site and supports proper FtsZ ring positioning.</text>
</comment>
<proteinExistence type="inferred from homology"/>
<feature type="domain" description="MapZ extracellular C-terminal" evidence="4">
    <location>
        <begin position="458"/>
        <end position="536"/>
    </location>
</feature>
<feature type="compositionally biased region" description="Basic and acidic residues" evidence="2">
    <location>
        <begin position="1"/>
        <end position="38"/>
    </location>
</feature>
<evidence type="ECO:0000313" key="6">
    <source>
        <dbReference type="Proteomes" id="UP000217758"/>
    </source>
</evidence>
<keyword evidence="1" id="KW-1003">Cell membrane</keyword>
<dbReference type="AlphaFoldDB" id="A0A1L7LL22"/>
<feature type="compositionally biased region" description="Acidic residues" evidence="2">
    <location>
        <begin position="180"/>
        <end position="190"/>
    </location>
</feature>
<feature type="domain" description="MapZ extracellular" evidence="3">
    <location>
        <begin position="233"/>
        <end position="361"/>
    </location>
</feature>
<organism evidence="5 6">
    <name type="scientific">Streptococcus troglodytae</name>
    <dbReference type="NCBI Taxonomy" id="1111760"/>
    <lineage>
        <taxon>Bacteria</taxon>
        <taxon>Bacillati</taxon>
        <taxon>Bacillota</taxon>
        <taxon>Bacilli</taxon>
        <taxon>Lactobacillales</taxon>
        <taxon>Streptococcaceae</taxon>
        <taxon>Streptococcus</taxon>
    </lineage>
</organism>
<feature type="transmembrane region" description="Helical" evidence="1">
    <location>
        <begin position="201"/>
        <end position="221"/>
    </location>
</feature>
<keyword evidence="1" id="KW-0812">Transmembrane</keyword>
<keyword evidence="1" id="KW-1133">Transmembrane helix</keyword>
<feature type="region of interest" description="Disordered" evidence="2">
    <location>
        <begin position="1"/>
        <end position="41"/>
    </location>
</feature>
<keyword evidence="1" id="KW-0132">Cell division</keyword>
<dbReference type="Proteomes" id="UP000217758">
    <property type="component" value="Chromosome"/>
</dbReference>
<feature type="compositionally biased region" description="Low complexity" evidence="2">
    <location>
        <begin position="405"/>
        <end position="426"/>
    </location>
</feature>
<evidence type="ECO:0000313" key="5">
    <source>
        <dbReference type="EMBL" id="BAQ24904.1"/>
    </source>
</evidence>
<name>A0A1L7LL22_9STRE</name>
<dbReference type="EMBL" id="AP014612">
    <property type="protein sequence ID" value="BAQ24904.1"/>
    <property type="molecule type" value="Genomic_DNA"/>
</dbReference>
<comment type="subcellular location">
    <subcellularLocation>
        <location evidence="1">Cell membrane</location>
        <topology evidence="1">Single-pass membrane protein</topology>
    </subcellularLocation>
    <text evidence="1">In newborn cells, forms a ring positioned at mid-cell. Soon after cell division starts and the cells begin elongating, the ring splits into two rings that, as elongation proceeds, move along and mark the future division sites.</text>
</comment>
<sequence>MSEKEKNPVENNESKDSLDFQDAKEMTVGEAVRKDSEIKAGVTEEDSVLDRYIKQHRDEVTARKFDTSSDDFESIDTSTLDNFIKQQRQELVDTGLIDPIEEPEEEILSESAISTDTAKEQSLEDTIVAPAINPNQEIWKKDEFDDVPLSDTQETAKLDTEEKSSFLTAPTSALDKDDVGNSEDFDEDDETKPPFYKRKKVIMTSLIVLLLLAAGATYSVYQLSHHTVKTKRTTKSTSTKESTDFTAASKRFEKSYTAFFADAKRTKLKNNQFANLPKLEKHLKKLKNSKYYDEAKKKYESLKRQISAINAVNGKFKTTAILNGEQKAAAVKDNANFDDISEKSLNTGNATLDALLKSVIADGRKQLEAKNKKSGSSAASSNAGSGTSSNTEGSNQNAQAPAADSNTPANGSSGSNNASGNTSPSTPAAPNNGTSNAGASGYGISNYDVSKLQRDRSRVPYDQSKIADSNNSAWAFNAGILEKIVAISQQRGYITGNDYILEKVNIINGNGYYNMFKPDGTYLFSINCKTGYFVGNAAGHSDKLDY</sequence>
<dbReference type="InterPro" id="IPR030858">
    <property type="entry name" value="MapZ"/>
</dbReference>